<name>A0A068NWS6_FIMGI</name>
<feature type="transmembrane region" description="Helical" evidence="1">
    <location>
        <begin position="31"/>
        <end position="49"/>
    </location>
</feature>
<reference evidence="2 3" key="1">
    <citation type="journal article" date="2014" name="PLoS ONE">
        <title>The first complete genome sequence of the class fimbriimonadia in the phylum armatimonadetes.</title>
        <authorList>
            <person name="Hu Z.Y."/>
            <person name="Wang Y.Z."/>
            <person name="Im W.T."/>
            <person name="Wang S.Y."/>
            <person name="Zhao G.P."/>
            <person name="Zheng H.J."/>
            <person name="Quan Z.X."/>
        </authorList>
    </citation>
    <scope>NUCLEOTIDE SEQUENCE [LARGE SCALE GENOMIC DNA]</scope>
    <source>
        <strain evidence="2">Gsoil 348</strain>
    </source>
</reference>
<dbReference type="KEGG" id="fgi:OP10G_4528"/>
<dbReference type="HOGENOM" id="CLU_2259619_0_0_0"/>
<gene>
    <name evidence="2" type="ORF">OP10G_4528</name>
</gene>
<keyword evidence="1" id="KW-0472">Membrane</keyword>
<evidence type="ECO:0000256" key="1">
    <source>
        <dbReference type="SAM" id="Phobius"/>
    </source>
</evidence>
<proteinExistence type="predicted"/>
<dbReference type="STRING" id="661478.OP10G_4528"/>
<sequence>MLERGDASVCVRFAVRRDGSPKTKSRVPRPLLRVLGVLAGLITIIWAPAADWQKMAVRFVQSTFYGEPAGRVFNNPDHLPSEMMGKLAVVPRESTPRAESNEN</sequence>
<organism evidence="2 3">
    <name type="scientific">Fimbriimonas ginsengisoli Gsoil 348</name>
    <dbReference type="NCBI Taxonomy" id="661478"/>
    <lineage>
        <taxon>Bacteria</taxon>
        <taxon>Bacillati</taxon>
        <taxon>Armatimonadota</taxon>
        <taxon>Fimbriimonadia</taxon>
        <taxon>Fimbriimonadales</taxon>
        <taxon>Fimbriimonadaceae</taxon>
        <taxon>Fimbriimonas</taxon>
    </lineage>
</organism>
<dbReference type="Proteomes" id="UP000027982">
    <property type="component" value="Chromosome"/>
</dbReference>
<accession>A0A068NWS6</accession>
<keyword evidence="1" id="KW-0812">Transmembrane</keyword>
<dbReference type="EMBL" id="CP007139">
    <property type="protein sequence ID" value="AIE87896.1"/>
    <property type="molecule type" value="Genomic_DNA"/>
</dbReference>
<dbReference type="AlphaFoldDB" id="A0A068NWS6"/>
<keyword evidence="1" id="KW-1133">Transmembrane helix</keyword>
<keyword evidence="3" id="KW-1185">Reference proteome</keyword>
<protein>
    <submittedName>
        <fullName evidence="2">Uncharacterized protein</fullName>
    </submittedName>
</protein>
<evidence type="ECO:0000313" key="3">
    <source>
        <dbReference type="Proteomes" id="UP000027982"/>
    </source>
</evidence>
<evidence type="ECO:0000313" key="2">
    <source>
        <dbReference type="EMBL" id="AIE87896.1"/>
    </source>
</evidence>